<keyword evidence="15" id="KW-0180">Complement pathway</keyword>
<dbReference type="InterPro" id="IPR023415">
    <property type="entry name" value="LDLR_class-A_CS"/>
</dbReference>
<proteinExistence type="inferred from homology"/>
<dbReference type="PANTHER" id="PTHR45742">
    <property type="entry name" value="COMPLEMENT COMPONENT C6"/>
    <property type="match status" value="1"/>
</dbReference>
<evidence type="ECO:0000256" key="19">
    <source>
        <dbReference type="ARBA" id="ARBA00023180"/>
    </source>
</evidence>
<dbReference type="GO" id="GO:0031640">
    <property type="term" value="P:killing of cells of another organism"/>
    <property type="evidence" value="ECO:0007669"/>
    <property type="project" value="UniProtKB-KW"/>
</dbReference>
<organism evidence="26 27">
    <name type="scientific">Crocodylus porosus</name>
    <name type="common">Saltwater crocodile</name>
    <name type="synonym">Estuarine crocodile</name>
    <dbReference type="NCBI Taxonomy" id="8502"/>
    <lineage>
        <taxon>Eukaryota</taxon>
        <taxon>Metazoa</taxon>
        <taxon>Chordata</taxon>
        <taxon>Craniata</taxon>
        <taxon>Vertebrata</taxon>
        <taxon>Euteleostomi</taxon>
        <taxon>Archelosauria</taxon>
        <taxon>Archosauria</taxon>
        <taxon>Crocodylia</taxon>
        <taxon>Longirostres</taxon>
        <taxon>Crocodylidae</taxon>
        <taxon>Crocodylus</taxon>
    </lineage>
</organism>
<dbReference type="CDD" id="cd00033">
    <property type="entry name" value="CCP"/>
    <property type="match status" value="2"/>
</dbReference>
<dbReference type="SMART" id="SM00209">
    <property type="entry name" value="TSP1"/>
    <property type="match status" value="3"/>
</dbReference>
<dbReference type="InterPro" id="IPR000884">
    <property type="entry name" value="TSP1_rpt"/>
</dbReference>
<evidence type="ECO:0000313" key="26">
    <source>
        <dbReference type="Ensembl" id="ENSCPRP00005022951.1"/>
    </source>
</evidence>
<dbReference type="AlphaFoldDB" id="A0A7M4FEV4"/>
<evidence type="ECO:0000256" key="17">
    <source>
        <dbReference type="ARBA" id="ARBA00023136"/>
    </source>
</evidence>
<evidence type="ECO:0000259" key="25">
    <source>
        <dbReference type="PROSITE" id="PS51412"/>
    </source>
</evidence>
<keyword evidence="18 22" id="KW-1015">Disulfide bond</keyword>
<evidence type="ECO:0000256" key="6">
    <source>
        <dbReference type="ARBA" id="ARBA00022536"/>
    </source>
</evidence>
<dbReference type="Pfam" id="PF00084">
    <property type="entry name" value="Sushi"/>
    <property type="match status" value="2"/>
</dbReference>
<dbReference type="SMART" id="SM00032">
    <property type="entry name" value="CCP"/>
    <property type="match status" value="2"/>
</dbReference>
<keyword evidence="13" id="KW-0204">Cytolysis</keyword>
<evidence type="ECO:0000256" key="14">
    <source>
        <dbReference type="ARBA" id="ARBA00022859"/>
    </source>
</evidence>
<dbReference type="Proteomes" id="UP000594220">
    <property type="component" value="Unplaced"/>
</dbReference>
<keyword evidence="7" id="KW-1052">Target cell membrane</keyword>
<dbReference type="Gene3D" id="3.30.60.30">
    <property type="match status" value="2"/>
</dbReference>
<dbReference type="SMART" id="SM00057">
    <property type="entry name" value="FIMAC"/>
    <property type="match status" value="2"/>
</dbReference>
<dbReference type="InterPro" id="IPR002172">
    <property type="entry name" value="LDrepeatLR_classA_rpt"/>
</dbReference>
<keyword evidence="6" id="KW-0245">EGF-like domain</keyword>
<dbReference type="Pfam" id="PF00090">
    <property type="entry name" value="TSP_1"/>
    <property type="match status" value="3"/>
</dbReference>
<feature type="signal peptide" evidence="23">
    <location>
        <begin position="1"/>
        <end position="21"/>
    </location>
</feature>
<dbReference type="GeneTree" id="ENSGT00940000156814"/>
<dbReference type="GO" id="GO:0006958">
    <property type="term" value="P:complement activation, classical pathway"/>
    <property type="evidence" value="ECO:0007669"/>
    <property type="project" value="UniProtKB-KW"/>
</dbReference>
<dbReference type="PROSITE" id="PS51412">
    <property type="entry name" value="MACPF_2"/>
    <property type="match status" value="1"/>
</dbReference>
<name>A0A7M4FEV4_CROPO</name>
<feature type="domain" description="Sushi" evidence="24">
    <location>
        <begin position="707"/>
        <end position="770"/>
    </location>
</feature>
<reference evidence="26" key="1">
    <citation type="submission" date="2025-08" db="UniProtKB">
        <authorList>
            <consortium name="Ensembl"/>
        </authorList>
    </citation>
    <scope>IDENTIFICATION</scope>
</reference>
<gene>
    <name evidence="26" type="primary">LOC109307865</name>
</gene>
<evidence type="ECO:0000256" key="23">
    <source>
        <dbReference type="SAM" id="SignalP"/>
    </source>
</evidence>
<evidence type="ECO:0000256" key="12">
    <source>
        <dbReference type="ARBA" id="ARBA00022737"/>
    </source>
</evidence>
<dbReference type="PROSITE" id="PS50923">
    <property type="entry name" value="SUSHI"/>
    <property type="match status" value="2"/>
</dbReference>
<evidence type="ECO:0000259" key="24">
    <source>
        <dbReference type="PROSITE" id="PS50923"/>
    </source>
</evidence>
<dbReference type="InterPro" id="IPR035976">
    <property type="entry name" value="Sushi/SCR/CCP_sf"/>
</dbReference>
<protein>
    <submittedName>
        <fullName evidence="26">Complement component C6-like</fullName>
    </submittedName>
</protein>
<keyword evidence="9 22" id="KW-0768">Sushi</keyword>
<dbReference type="Pfam" id="PF21288">
    <property type="entry name" value="Kazal_C6"/>
    <property type="match status" value="1"/>
</dbReference>
<dbReference type="SUPFAM" id="SSF57424">
    <property type="entry name" value="LDL receptor-like module"/>
    <property type="match status" value="1"/>
</dbReference>
<dbReference type="InterPro" id="IPR001862">
    <property type="entry name" value="MAC_perforin"/>
</dbReference>
<dbReference type="SMART" id="SM00457">
    <property type="entry name" value="MACPF"/>
    <property type="match status" value="1"/>
</dbReference>
<dbReference type="InterPro" id="IPR003884">
    <property type="entry name" value="FacI_MAC"/>
</dbReference>
<comment type="similarity">
    <text evidence="3">Belongs to the complement C6/C7/C8/C9 family.</text>
</comment>
<keyword evidence="10" id="KW-0812">Transmembrane</keyword>
<dbReference type="GO" id="GO:0005576">
    <property type="term" value="C:extracellular region"/>
    <property type="evidence" value="ECO:0007669"/>
    <property type="project" value="UniProtKB-SubCell"/>
</dbReference>
<keyword evidence="12" id="KW-0677">Repeat</keyword>
<evidence type="ECO:0000256" key="8">
    <source>
        <dbReference type="ARBA" id="ARBA00022588"/>
    </source>
</evidence>
<reference evidence="26" key="2">
    <citation type="submission" date="2025-09" db="UniProtKB">
        <authorList>
            <consortium name="Ensembl"/>
        </authorList>
    </citation>
    <scope>IDENTIFICATION</scope>
</reference>
<accession>A0A7M4FEV4</accession>
<evidence type="ECO:0000256" key="16">
    <source>
        <dbReference type="ARBA" id="ARBA00023058"/>
    </source>
</evidence>
<dbReference type="PROSITE" id="PS50068">
    <property type="entry name" value="LDLRA_2"/>
    <property type="match status" value="1"/>
</dbReference>
<dbReference type="InterPro" id="IPR036055">
    <property type="entry name" value="LDL_receptor-like_sf"/>
</dbReference>
<evidence type="ECO:0000256" key="1">
    <source>
        <dbReference type="ARBA" id="ARBA00004276"/>
    </source>
</evidence>
<dbReference type="PANTHER" id="PTHR45742:SF4">
    <property type="entry name" value="COMPLEMENT COMPONENT C6"/>
    <property type="match status" value="1"/>
</dbReference>
<evidence type="ECO:0000256" key="9">
    <source>
        <dbReference type="ARBA" id="ARBA00022659"/>
    </source>
</evidence>
<dbReference type="Pfam" id="PF01823">
    <property type="entry name" value="MACPF"/>
    <property type="match status" value="1"/>
</dbReference>
<feature type="domain" description="Sushi" evidence="24">
    <location>
        <begin position="643"/>
        <end position="702"/>
    </location>
</feature>
<evidence type="ECO:0000256" key="15">
    <source>
        <dbReference type="ARBA" id="ARBA00022875"/>
    </source>
</evidence>
<dbReference type="FunFam" id="2.20.100.10:FF:000002">
    <property type="entry name" value="Unc-5 netrin receptor C"/>
    <property type="match status" value="1"/>
</dbReference>
<comment type="subcellular location">
    <subcellularLocation>
        <location evidence="2">Secreted</location>
    </subcellularLocation>
    <subcellularLocation>
        <location evidence="1">Target cell membrane</location>
        <topology evidence="1">Multi-pass membrane protein</topology>
    </subcellularLocation>
</comment>
<evidence type="ECO:0000256" key="7">
    <source>
        <dbReference type="ARBA" id="ARBA00022537"/>
    </source>
</evidence>
<dbReference type="InterPro" id="IPR048831">
    <property type="entry name" value="C8A_B_C6_EGF-like"/>
</dbReference>
<dbReference type="Ensembl" id="ENSCPRT00005026808.1">
    <property type="protein sequence ID" value="ENSCPRP00005022951.1"/>
    <property type="gene ID" value="ENSCPRG00005015955.1"/>
</dbReference>
<keyword evidence="11 23" id="KW-0732">Signal</keyword>
<feature type="disulfide bond" evidence="21">
    <location>
        <begin position="146"/>
        <end position="164"/>
    </location>
</feature>
<dbReference type="Gene3D" id="2.20.100.10">
    <property type="entry name" value="Thrombospondin type-1 (TSP1) repeat"/>
    <property type="match status" value="3"/>
</dbReference>
<evidence type="ECO:0000256" key="13">
    <source>
        <dbReference type="ARBA" id="ARBA00022852"/>
    </source>
</evidence>
<dbReference type="InterPro" id="IPR020864">
    <property type="entry name" value="MACPF"/>
</dbReference>
<dbReference type="InterPro" id="IPR020863">
    <property type="entry name" value="MACPF_CS"/>
</dbReference>
<keyword evidence="27" id="KW-1185">Reference proteome</keyword>
<evidence type="ECO:0000256" key="20">
    <source>
        <dbReference type="ARBA" id="ARBA00023298"/>
    </source>
</evidence>
<evidence type="ECO:0000256" key="10">
    <source>
        <dbReference type="ARBA" id="ARBA00022692"/>
    </source>
</evidence>
<keyword evidence="5" id="KW-0964">Secreted</keyword>
<keyword evidence="20" id="KW-1053">Target membrane</keyword>
<dbReference type="CDD" id="cd00112">
    <property type="entry name" value="LDLa"/>
    <property type="match status" value="1"/>
</dbReference>
<dbReference type="OMA" id="VDSHCVC"/>
<dbReference type="GO" id="GO:0044218">
    <property type="term" value="C:other organism cell membrane"/>
    <property type="evidence" value="ECO:0007669"/>
    <property type="project" value="UniProtKB-KW"/>
</dbReference>
<dbReference type="PRINTS" id="PR00764">
    <property type="entry name" value="COMPLEMENTC9"/>
</dbReference>
<feature type="chain" id="PRO_5029767535" evidence="23">
    <location>
        <begin position="22"/>
        <end position="939"/>
    </location>
</feature>
<dbReference type="Pfam" id="PF21195">
    <property type="entry name" value="EGF_C8A_B_C6"/>
    <property type="match status" value="1"/>
</dbReference>
<dbReference type="PROSITE" id="PS50092">
    <property type="entry name" value="TSP1"/>
    <property type="match status" value="3"/>
</dbReference>
<dbReference type="PROSITE" id="PS01209">
    <property type="entry name" value="LDLRA_1"/>
    <property type="match status" value="1"/>
</dbReference>
<dbReference type="InterPro" id="IPR048828">
    <property type="entry name" value="C6_KAZAL"/>
</dbReference>
<keyword evidence="8" id="KW-0399">Innate immunity</keyword>
<evidence type="ECO:0000256" key="5">
    <source>
        <dbReference type="ARBA" id="ARBA00022525"/>
    </source>
</evidence>
<keyword evidence="16" id="KW-0473">Membrane attack complex</keyword>
<keyword evidence="17" id="KW-0472">Membrane</keyword>
<feature type="disulfide bond" evidence="22">
    <location>
        <begin position="673"/>
        <end position="700"/>
    </location>
</feature>
<keyword evidence="14" id="KW-0391">Immunity</keyword>
<comment type="caution">
    <text evidence="22">Lacks conserved residue(s) required for the propagation of feature annotation.</text>
</comment>
<evidence type="ECO:0000256" key="11">
    <source>
        <dbReference type="ARBA" id="ARBA00022729"/>
    </source>
</evidence>
<evidence type="ECO:0000256" key="22">
    <source>
        <dbReference type="PROSITE-ProRule" id="PRU00302"/>
    </source>
</evidence>
<dbReference type="SUPFAM" id="SSF82895">
    <property type="entry name" value="TSP-1 type 1 repeat"/>
    <property type="match status" value="3"/>
</dbReference>
<dbReference type="SUPFAM" id="SSF57535">
    <property type="entry name" value="Complement control module/SCR domain"/>
    <property type="match status" value="2"/>
</dbReference>
<dbReference type="PROSITE" id="PS00279">
    <property type="entry name" value="MACPF_1"/>
    <property type="match status" value="1"/>
</dbReference>
<sequence>MDKTIIVFFILLSTATESSLGCNCEQYAWSSWSRCSKTCNYGIQSRDRQIIYDTYFIKNSCDKLCTLSESRACNEQACPINCQLGDLGPWSECDPCVKKQFRSRSLLRPSQFGGQPCSEQLVDSRRCFPTKLCNIEEVDCRNKFQCENGRCIANKLECNGENDCGDNSDERNCRQKKSVCNRMYGSIPGVQLMGQGFNLLAGKSCGEIFDNTFNGGKCITVKNNETRKIFRVPANLETVSFQVENLEDDLKTQFYSKLTTMGERDFKSGKHFSYSGSSSGIPYLWGTDTHTSSSSSAAFKEIIDASHKMNSNFVRIYKVIAVSNFTLKKEDLLLSGTFLQALNNLPLEYNYELYSRIFDDFGTHYYTTGSLGGTYDLLYQYSTEELKNSGLTESTIIKCVMQETTRTYFFFVKFTEYFHECSNNRITERYEGSILQSAERSFSLVKGGRAEYAGALAWEKKGAFPGQKVFTDWLESTKENPVVIDYELAPILDIVKNFPCAVTKRRNLWRALIEYMDKFDPCKCAPCPNNGKPVLSGTECLCVCQAGTYGDNCEKRAPDYTSVEVDGYWSCWSSWSPCDASFKRRRTRECNNPSPLNGGKPCKGESEQEEDCYVSLFADKGAPCINDDEERREVDIYVAEPESGCLAPVPPENGFIRNEKSDYLVGEEAEVACMTGYDLVGYQFLRCLPDKTWIQESIECLRKKQENFCLRPLTSDSISVVPLKKEYKVNETIQLRCPPGFIVTGQKQYTCGKEMSWIPLLDTSSLTCEKDEQTRTRGHCKLGEKQVGSQCVCLSPDEDCGHNSEDICLLNADTKQNFTEPSCEYLAERCRGEQRFHFLHLGPCDDSIDPKWATERVNLSTSSIKKDHCGYDTCYDWEMCTESRCLCLMPYQCVRGENQPYCVRMGSARRKKTSNLCTLGAMLCAKMKIEILYPGKCVD</sequence>
<dbReference type="GO" id="GO:0045087">
    <property type="term" value="P:innate immune response"/>
    <property type="evidence" value="ECO:0007669"/>
    <property type="project" value="UniProtKB-KW"/>
</dbReference>
<dbReference type="Gene3D" id="2.10.70.10">
    <property type="entry name" value="Complement Module, domain 1"/>
    <property type="match status" value="2"/>
</dbReference>
<evidence type="ECO:0000313" key="27">
    <source>
        <dbReference type="Proteomes" id="UP000594220"/>
    </source>
</evidence>
<evidence type="ECO:0000256" key="3">
    <source>
        <dbReference type="ARBA" id="ARBA00009214"/>
    </source>
</evidence>
<dbReference type="GO" id="GO:0005579">
    <property type="term" value="C:membrane attack complex"/>
    <property type="evidence" value="ECO:0007669"/>
    <property type="project" value="UniProtKB-KW"/>
</dbReference>
<evidence type="ECO:0000256" key="2">
    <source>
        <dbReference type="ARBA" id="ARBA00004613"/>
    </source>
</evidence>
<dbReference type="FunFam" id="4.10.400.10:FF:000065">
    <property type="entry name" value="Transmembrane protease serine 7"/>
    <property type="match status" value="1"/>
</dbReference>
<dbReference type="Gene3D" id="4.10.400.10">
    <property type="entry name" value="Low-density Lipoprotein Receptor"/>
    <property type="match status" value="1"/>
</dbReference>
<evidence type="ECO:0000256" key="21">
    <source>
        <dbReference type="PROSITE-ProRule" id="PRU00124"/>
    </source>
</evidence>
<dbReference type="SMART" id="SM00192">
    <property type="entry name" value="LDLa"/>
    <property type="match status" value="1"/>
</dbReference>
<keyword evidence="4" id="KW-1134">Transmembrane beta strand</keyword>
<evidence type="ECO:0000256" key="18">
    <source>
        <dbReference type="ARBA" id="ARBA00023157"/>
    </source>
</evidence>
<evidence type="ECO:0000256" key="4">
    <source>
        <dbReference type="ARBA" id="ARBA00022452"/>
    </source>
</evidence>
<dbReference type="InterPro" id="IPR000436">
    <property type="entry name" value="Sushi_SCR_CCP_dom"/>
</dbReference>
<dbReference type="Pfam" id="PF00057">
    <property type="entry name" value="Ldl_recept_a"/>
    <property type="match status" value="1"/>
</dbReference>
<keyword evidence="19" id="KW-0325">Glycoprotein</keyword>
<feature type="disulfide bond" evidence="21">
    <location>
        <begin position="158"/>
        <end position="173"/>
    </location>
</feature>
<feature type="domain" description="MACPF" evidence="25">
    <location>
        <begin position="176"/>
        <end position="523"/>
    </location>
</feature>
<dbReference type="InterPro" id="IPR036383">
    <property type="entry name" value="TSP1_rpt_sf"/>
</dbReference>